<dbReference type="SUPFAM" id="SSF81321">
    <property type="entry name" value="Family A G protein-coupled receptor-like"/>
    <property type="match status" value="1"/>
</dbReference>
<evidence type="ECO:0000313" key="16">
    <source>
        <dbReference type="Proteomes" id="UP001642483"/>
    </source>
</evidence>
<evidence type="ECO:0000256" key="8">
    <source>
        <dbReference type="ARBA" id="ARBA00023170"/>
    </source>
</evidence>
<evidence type="ECO:0000256" key="4">
    <source>
        <dbReference type="ARBA" id="ARBA00022989"/>
    </source>
</evidence>
<feature type="transmembrane region" description="Helical" evidence="12">
    <location>
        <begin position="358"/>
        <end position="379"/>
    </location>
</feature>
<dbReference type="InterPro" id="IPR000276">
    <property type="entry name" value="GPCR_Rhodpsn"/>
</dbReference>
<dbReference type="InterPro" id="IPR017452">
    <property type="entry name" value="GPCR_Rhodpsn_7TM"/>
</dbReference>
<evidence type="ECO:0000256" key="1">
    <source>
        <dbReference type="ARBA" id="ARBA00004651"/>
    </source>
</evidence>
<keyword evidence="5 10" id="KW-0297">G-protein coupled receptor</keyword>
<dbReference type="Pfam" id="PF00001">
    <property type="entry name" value="7tm_1"/>
    <property type="match status" value="1"/>
</dbReference>
<proteinExistence type="inferred from homology"/>
<feature type="transmembrane region" description="Helical" evidence="12">
    <location>
        <begin position="399"/>
        <end position="424"/>
    </location>
</feature>
<dbReference type="PRINTS" id="PR00237">
    <property type="entry name" value="GPCRRHODOPSN"/>
</dbReference>
<keyword evidence="7" id="KW-1015">Disulfide bond</keyword>
<evidence type="ECO:0000256" key="5">
    <source>
        <dbReference type="ARBA" id="ARBA00023040"/>
    </source>
</evidence>
<dbReference type="PANTHER" id="PTHR24248:SF125">
    <property type="entry name" value="DOPAMINE D2-LIKE RECEPTOR"/>
    <property type="match status" value="1"/>
</dbReference>
<dbReference type="PANTHER" id="PTHR24248">
    <property type="entry name" value="ADRENERGIC RECEPTOR-RELATED G-PROTEIN COUPLED RECEPTOR"/>
    <property type="match status" value="1"/>
</dbReference>
<name>A0ABP0FI56_CLALP</name>
<protein>
    <recommendedName>
        <fullName evidence="14">G-protein coupled receptors family 1 profile domain-containing protein</fullName>
    </recommendedName>
</protein>
<sequence length="598" mass="67237">MRMICHFHLEILFLILVATLYDAASSDSSTGSKFNPQRGSLLRYLDTLSDMRYRGNSSDASVFTKKCKVQEYDHTVYHRLVYLRLCEENESATQGRFLAGSGNNSVFNEFCDLMEMKTNNTGGKTTEKITNIAEDYNIFGPGITSDLHWLAQHACADIRGYYKEKQRLNVDRASIDQPLYPNYTEWFFHTIPFALPVACGFTKQRYESGWRSANLCLPQSYTAALYATFAIDSILLTAVVVANLIILRASWNIVKFHRIYGCFRVSLAISDLLIGAVIGGVINTTYTMYFGPHKFTEDGHLPTILDYHSQSYVDGFGAVNVLSFSSSIFTLVVTSFERFLTIYRPFSCKGHQRRAGKATAVVIVAIWALSFVIAIIPVFNPSTPYTVTALGVILAPELFVAYLVFLGTSLLGVWGLNIGAVYYVRQHIKKRRVRTEDFREQIPEREANNDEDVEDGLDEKKMRSGTTPQLTMEGPKILPRAKNLNKLESRVTATVRMVVCAFTACIMPGIAVMISTMDVTLEPSSKTFNPEAKAAWNAFAYLASRILFANSFFNCVIYKHHNRHFFKYMKLGNNNLDNNATSSSTGRSLSFVQTSTLK</sequence>
<keyword evidence="2" id="KW-1003">Cell membrane</keyword>
<feature type="transmembrane region" description="Helical" evidence="12">
    <location>
        <begin position="534"/>
        <end position="557"/>
    </location>
</feature>
<dbReference type="PROSITE" id="PS50262">
    <property type="entry name" value="G_PROTEIN_RECEP_F1_2"/>
    <property type="match status" value="1"/>
</dbReference>
<evidence type="ECO:0000259" key="14">
    <source>
        <dbReference type="PROSITE" id="PS50262"/>
    </source>
</evidence>
<feature type="chain" id="PRO_5045509668" description="G-protein coupled receptors family 1 profile domain-containing protein" evidence="13">
    <location>
        <begin position="27"/>
        <end position="598"/>
    </location>
</feature>
<dbReference type="Gene3D" id="1.20.1070.10">
    <property type="entry name" value="Rhodopsin 7-helix transmembrane proteins"/>
    <property type="match status" value="1"/>
</dbReference>
<evidence type="ECO:0000256" key="7">
    <source>
        <dbReference type="ARBA" id="ARBA00023157"/>
    </source>
</evidence>
<feature type="domain" description="G-protein coupled receptors family 1 profile" evidence="14">
    <location>
        <begin position="242"/>
        <end position="558"/>
    </location>
</feature>
<evidence type="ECO:0000313" key="15">
    <source>
        <dbReference type="EMBL" id="CAK8679345.1"/>
    </source>
</evidence>
<evidence type="ECO:0000256" key="2">
    <source>
        <dbReference type="ARBA" id="ARBA00022475"/>
    </source>
</evidence>
<feature type="transmembrane region" description="Helical" evidence="12">
    <location>
        <begin position="493"/>
        <end position="514"/>
    </location>
</feature>
<dbReference type="Proteomes" id="UP001642483">
    <property type="component" value="Unassembled WGS sequence"/>
</dbReference>
<keyword evidence="4 12" id="KW-1133">Transmembrane helix</keyword>
<evidence type="ECO:0000256" key="9">
    <source>
        <dbReference type="ARBA" id="ARBA00023224"/>
    </source>
</evidence>
<dbReference type="PROSITE" id="PS00237">
    <property type="entry name" value="G_PROTEIN_RECEP_F1_1"/>
    <property type="match status" value="1"/>
</dbReference>
<feature type="transmembrane region" description="Helical" evidence="12">
    <location>
        <begin position="315"/>
        <end position="337"/>
    </location>
</feature>
<keyword evidence="13" id="KW-0732">Signal</keyword>
<keyword evidence="8 10" id="KW-0675">Receptor</keyword>
<keyword evidence="3 10" id="KW-0812">Transmembrane</keyword>
<accession>A0ABP0FI56</accession>
<organism evidence="15 16">
    <name type="scientific">Clavelina lepadiformis</name>
    <name type="common">Light-bulb sea squirt</name>
    <name type="synonym">Ascidia lepadiformis</name>
    <dbReference type="NCBI Taxonomy" id="159417"/>
    <lineage>
        <taxon>Eukaryota</taxon>
        <taxon>Metazoa</taxon>
        <taxon>Chordata</taxon>
        <taxon>Tunicata</taxon>
        <taxon>Ascidiacea</taxon>
        <taxon>Aplousobranchia</taxon>
        <taxon>Clavelinidae</taxon>
        <taxon>Clavelina</taxon>
    </lineage>
</organism>
<comment type="subcellular location">
    <subcellularLocation>
        <location evidence="1">Cell membrane</location>
        <topology evidence="1">Multi-pass membrane protein</topology>
    </subcellularLocation>
</comment>
<keyword evidence="9 10" id="KW-0807">Transducer</keyword>
<keyword evidence="16" id="KW-1185">Reference proteome</keyword>
<evidence type="ECO:0000256" key="6">
    <source>
        <dbReference type="ARBA" id="ARBA00023136"/>
    </source>
</evidence>
<feature type="region of interest" description="Disordered" evidence="11">
    <location>
        <begin position="441"/>
        <end position="469"/>
    </location>
</feature>
<feature type="transmembrane region" description="Helical" evidence="12">
    <location>
        <begin position="259"/>
        <end position="282"/>
    </location>
</feature>
<evidence type="ECO:0000256" key="13">
    <source>
        <dbReference type="SAM" id="SignalP"/>
    </source>
</evidence>
<comment type="caution">
    <text evidence="15">The sequence shown here is derived from an EMBL/GenBank/DDBJ whole genome shotgun (WGS) entry which is preliminary data.</text>
</comment>
<evidence type="ECO:0000256" key="11">
    <source>
        <dbReference type="SAM" id="MobiDB-lite"/>
    </source>
</evidence>
<reference evidence="15 16" key="1">
    <citation type="submission" date="2024-02" db="EMBL/GenBank/DDBJ databases">
        <authorList>
            <person name="Daric V."/>
            <person name="Darras S."/>
        </authorList>
    </citation>
    <scope>NUCLEOTIDE SEQUENCE [LARGE SCALE GENOMIC DNA]</scope>
</reference>
<dbReference type="CDD" id="cd00637">
    <property type="entry name" value="7tm_classA_rhodopsin-like"/>
    <property type="match status" value="1"/>
</dbReference>
<feature type="transmembrane region" description="Helical" evidence="12">
    <location>
        <begin position="223"/>
        <end position="247"/>
    </location>
</feature>
<keyword evidence="6 12" id="KW-0472">Membrane</keyword>
<evidence type="ECO:0000256" key="10">
    <source>
        <dbReference type="RuleBase" id="RU000688"/>
    </source>
</evidence>
<comment type="similarity">
    <text evidence="10">Belongs to the G-protein coupled receptor 1 family.</text>
</comment>
<dbReference type="EMBL" id="CAWYQH010000057">
    <property type="protein sequence ID" value="CAK8679345.1"/>
    <property type="molecule type" value="Genomic_DNA"/>
</dbReference>
<feature type="signal peptide" evidence="13">
    <location>
        <begin position="1"/>
        <end position="26"/>
    </location>
</feature>
<evidence type="ECO:0000256" key="3">
    <source>
        <dbReference type="ARBA" id="ARBA00022692"/>
    </source>
</evidence>
<gene>
    <name evidence="15" type="ORF">CVLEPA_LOCUS9592</name>
</gene>
<evidence type="ECO:0000256" key="12">
    <source>
        <dbReference type="SAM" id="Phobius"/>
    </source>
</evidence>